<dbReference type="Proteomes" id="UP000308018">
    <property type="component" value="Unassembled WGS sequence"/>
</dbReference>
<name>A0AB38NML1_9VIBR</name>
<dbReference type="AlphaFoldDB" id="A0AB38NML1"/>
<dbReference type="RefSeq" id="WP_133151970.1">
    <property type="nucleotide sequence ID" value="NZ_MDBP01000043.1"/>
</dbReference>
<proteinExistence type="predicted"/>
<reference evidence="1 2" key="1">
    <citation type="submission" date="2019-04" db="EMBL/GenBank/DDBJ databases">
        <title>A reverse ecology approach based on a biological definition of microbial populations.</title>
        <authorList>
            <person name="Arevalo P."/>
            <person name="Vaninsberghe D."/>
            <person name="Elsherbini J."/>
            <person name="Gore J."/>
            <person name="Polz M."/>
        </authorList>
    </citation>
    <scope>NUCLEOTIDE SEQUENCE [LARGE SCALE GENOMIC DNA]</scope>
    <source>
        <strain evidence="1 2">10N.222.45.A8</strain>
    </source>
</reference>
<accession>A0AB38NML1</accession>
<gene>
    <name evidence="1" type="ORF">FC057_19970</name>
</gene>
<sequence length="238" mass="26726">MKLSLPSWAKDVAIVTVIFAAGGAYVELKLKVSQLESDVLTLEKSNKNMTNVIIAQYGVDWQKNISEITNVDSWKSEVNSSIDGLDPKISANTKLIDWNSSWVTSIQNWAVQQDALIRSSTLDKFRAIAVYSKSKSLETFEIRVNKQHVKGAFYKLGDKVLIENPHPPARQVEVIVQGFINDPANSNVLVQVNESLLSELGLTTLSGRYELFVTNDPDVLRWKSLKNLRKEQMFGKNN</sequence>
<protein>
    <submittedName>
        <fullName evidence="1">Uncharacterized protein</fullName>
    </submittedName>
</protein>
<comment type="caution">
    <text evidence="1">The sequence shown here is derived from an EMBL/GenBank/DDBJ whole genome shotgun (WGS) entry which is preliminary data.</text>
</comment>
<evidence type="ECO:0000313" key="1">
    <source>
        <dbReference type="EMBL" id="TKG29406.1"/>
    </source>
</evidence>
<dbReference type="EMBL" id="SYVV01000035">
    <property type="protein sequence ID" value="TKG29406.1"/>
    <property type="molecule type" value="Genomic_DNA"/>
</dbReference>
<evidence type="ECO:0000313" key="2">
    <source>
        <dbReference type="Proteomes" id="UP000308018"/>
    </source>
</evidence>
<organism evidence="1 2">
    <name type="scientific">Vibrio tasmaniensis</name>
    <dbReference type="NCBI Taxonomy" id="212663"/>
    <lineage>
        <taxon>Bacteria</taxon>
        <taxon>Pseudomonadati</taxon>
        <taxon>Pseudomonadota</taxon>
        <taxon>Gammaproteobacteria</taxon>
        <taxon>Vibrionales</taxon>
        <taxon>Vibrionaceae</taxon>
        <taxon>Vibrio</taxon>
    </lineage>
</organism>